<accession>U7D5T3</accession>
<dbReference type="PRINTS" id="PR00395">
    <property type="entry name" value="RIBOSOMALS2"/>
</dbReference>
<protein>
    <recommendedName>
        <fullName evidence="4 5">Small ribosomal subunit protein uS2</fullName>
    </recommendedName>
</protein>
<evidence type="ECO:0000256" key="1">
    <source>
        <dbReference type="ARBA" id="ARBA00006242"/>
    </source>
</evidence>
<dbReference type="NCBIfam" id="TIGR01011">
    <property type="entry name" value="rpsB_bact"/>
    <property type="match status" value="1"/>
</dbReference>
<dbReference type="eggNOG" id="COG0052">
    <property type="taxonomic scope" value="Bacteria"/>
</dbReference>
<feature type="compositionally biased region" description="Basic and acidic residues" evidence="6">
    <location>
        <begin position="228"/>
        <end position="240"/>
    </location>
</feature>
<dbReference type="InterPro" id="IPR001865">
    <property type="entry name" value="Ribosomal_uS2"/>
</dbReference>
<dbReference type="InterPro" id="IPR018130">
    <property type="entry name" value="Ribosomal_uS2_CS"/>
</dbReference>
<dbReference type="CDD" id="cd01425">
    <property type="entry name" value="RPS2"/>
    <property type="match status" value="1"/>
</dbReference>
<dbReference type="InterPro" id="IPR023591">
    <property type="entry name" value="Ribosomal_uS2_flav_dom_sf"/>
</dbReference>
<dbReference type="PANTHER" id="PTHR12534:SF0">
    <property type="entry name" value="SMALL RIBOSOMAL SUBUNIT PROTEIN US2M"/>
    <property type="match status" value="1"/>
</dbReference>
<dbReference type="PATRIC" id="fig|1313304.3.peg.2121"/>
<dbReference type="EMBL" id="ASJR01000026">
    <property type="protein sequence ID" value="ERP30916.1"/>
    <property type="molecule type" value="Genomic_DNA"/>
</dbReference>
<comment type="similarity">
    <text evidence="1 5">Belongs to the universal ribosomal protein uS2 family.</text>
</comment>
<dbReference type="Pfam" id="PF00318">
    <property type="entry name" value="Ribosomal_S2"/>
    <property type="match status" value="1"/>
</dbReference>
<keyword evidence="2 5" id="KW-0689">Ribosomal protein</keyword>
<evidence type="ECO:0000313" key="8">
    <source>
        <dbReference type="Proteomes" id="UP000017148"/>
    </source>
</evidence>
<keyword evidence="8" id="KW-1185">Reference proteome</keyword>
<dbReference type="OrthoDB" id="9808036at2"/>
<evidence type="ECO:0000256" key="2">
    <source>
        <dbReference type="ARBA" id="ARBA00022980"/>
    </source>
</evidence>
<dbReference type="HAMAP" id="MF_00291_B">
    <property type="entry name" value="Ribosomal_uS2_B"/>
    <property type="match status" value="1"/>
</dbReference>
<feature type="region of interest" description="Disordered" evidence="6">
    <location>
        <begin position="228"/>
        <end position="266"/>
    </location>
</feature>
<dbReference type="STRING" id="1313304.CALK_2229"/>
<dbReference type="PANTHER" id="PTHR12534">
    <property type="entry name" value="30S RIBOSOMAL PROTEIN S2 PROKARYOTIC AND ORGANELLAR"/>
    <property type="match status" value="1"/>
</dbReference>
<dbReference type="Gene3D" id="3.40.50.10490">
    <property type="entry name" value="Glucose-6-phosphate isomerase like protein, domain 1"/>
    <property type="match status" value="1"/>
</dbReference>
<evidence type="ECO:0000313" key="7">
    <source>
        <dbReference type="EMBL" id="ERP30916.1"/>
    </source>
</evidence>
<dbReference type="AlphaFoldDB" id="U7D5T3"/>
<sequence length="266" mass="29513">MSSLTLKELLEAGTHFGHQTQRWNPKMKKFILCPKNGIHIIDLNKTITGLDVFLEKAKEVTAQGGKVLFVGTKKQIRSYLAEAAENCGMPYVTNRWLGGMLTNFKTIKKSIDKIADIEKMEADGTFEKLTKKESILLEKEKEKMLANLGGIREMTKPADMLFVIDTNKEDIAIAEARRLRIPVAGIVDTNSDPDPIDYPIPGNDDAIKSVKVIVDKISSEIKKSTEAIRIKQQKEGKEPAKPAASPSADATPKRRVVKKKPVESDA</sequence>
<gene>
    <name evidence="5" type="primary">rpsB</name>
    <name evidence="7" type="ORF">CALK_2229</name>
</gene>
<evidence type="ECO:0000256" key="3">
    <source>
        <dbReference type="ARBA" id="ARBA00023274"/>
    </source>
</evidence>
<feature type="compositionally biased region" description="Low complexity" evidence="6">
    <location>
        <begin position="241"/>
        <end position="250"/>
    </location>
</feature>
<organism evidence="7 8">
    <name type="scientific">Chitinivibrio alkaliphilus ACht1</name>
    <dbReference type="NCBI Taxonomy" id="1313304"/>
    <lineage>
        <taxon>Bacteria</taxon>
        <taxon>Pseudomonadati</taxon>
        <taxon>Fibrobacterota</taxon>
        <taxon>Chitinivibrionia</taxon>
        <taxon>Chitinivibrionales</taxon>
        <taxon>Chitinivibrionaceae</taxon>
        <taxon>Chitinivibrio</taxon>
    </lineage>
</organism>
<dbReference type="SUPFAM" id="SSF52313">
    <property type="entry name" value="Ribosomal protein S2"/>
    <property type="match status" value="1"/>
</dbReference>
<dbReference type="Proteomes" id="UP000017148">
    <property type="component" value="Unassembled WGS sequence"/>
</dbReference>
<evidence type="ECO:0000256" key="4">
    <source>
        <dbReference type="ARBA" id="ARBA00035256"/>
    </source>
</evidence>
<name>U7D5T3_9BACT</name>
<dbReference type="GO" id="GO:0006412">
    <property type="term" value="P:translation"/>
    <property type="evidence" value="ECO:0007669"/>
    <property type="project" value="UniProtKB-UniRule"/>
</dbReference>
<dbReference type="FunFam" id="1.10.287.610:FF:000001">
    <property type="entry name" value="30S ribosomal protein S2"/>
    <property type="match status" value="1"/>
</dbReference>
<dbReference type="Gene3D" id="1.10.287.610">
    <property type="entry name" value="Helix hairpin bin"/>
    <property type="match status" value="1"/>
</dbReference>
<proteinExistence type="inferred from homology"/>
<dbReference type="PROSITE" id="PS00962">
    <property type="entry name" value="RIBOSOMAL_S2_1"/>
    <property type="match status" value="1"/>
</dbReference>
<dbReference type="GO" id="GO:0022627">
    <property type="term" value="C:cytosolic small ribosomal subunit"/>
    <property type="evidence" value="ECO:0007669"/>
    <property type="project" value="TreeGrafter"/>
</dbReference>
<reference evidence="7 8" key="1">
    <citation type="journal article" date="2013" name="Environ. Microbiol.">
        <title>Genome analysis of Chitinivibrio alkaliphilus gen. nov., sp. nov., a novel extremely haloalkaliphilic anaerobic chitinolytic bacterium from the candidate phylum Termite Group 3.</title>
        <authorList>
            <person name="Sorokin D.Y."/>
            <person name="Gumerov V.M."/>
            <person name="Rakitin A.L."/>
            <person name="Beletsky A.V."/>
            <person name="Damste J.S."/>
            <person name="Muyzer G."/>
            <person name="Mardanov A.V."/>
            <person name="Ravin N.V."/>
        </authorList>
    </citation>
    <scope>NUCLEOTIDE SEQUENCE [LARGE SCALE GENOMIC DNA]</scope>
    <source>
        <strain evidence="7 8">ACht1</strain>
    </source>
</reference>
<keyword evidence="3 5" id="KW-0687">Ribonucleoprotein</keyword>
<evidence type="ECO:0000256" key="5">
    <source>
        <dbReference type="HAMAP-Rule" id="MF_00291"/>
    </source>
</evidence>
<comment type="caution">
    <text evidence="7">The sequence shown here is derived from an EMBL/GenBank/DDBJ whole genome shotgun (WGS) entry which is preliminary data.</text>
</comment>
<dbReference type="RefSeq" id="WP_022637599.1">
    <property type="nucleotide sequence ID" value="NZ_ASJR01000026.1"/>
</dbReference>
<dbReference type="InterPro" id="IPR005706">
    <property type="entry name" value="Ribosomal_uS2_bac/mit/plastid"/>
</dbReference>
<evidence type="ECO:0000256" key="6">
    <source>
        <dbReference type="SAM" id="MobiDB-lite"/>
    </source>
</evidence>
<dbReference type="GO" id="GO:0003735">
    <property type="term" value="F:structural constituent of ribosome"/>
    <property type="evidence" value="ECO:0007669"/>
    <property type="project" value="InterPro"/>
</dbReference>